<dbReference type="EMBL" id="OW152825">
    <property type="protein sequence ID" value="CAH2041248.1"/>
    <property type="molecule type" value="Genomic_DNA"/>
</dbReference>
<keyword evidence="3" id="KW-1185">Reference proteome</keyword>
<reference evidence="2" key="1">
    <citation type="submission" date="2022-03" db="EMBL/GenBank/DDBJ databases">
        <authorList>
            <person name="Martin H S."/>
        </authorList>
    </citation>
    <scope>NUCLEOTIDE SEQUENCE</scope>
</reference>
<proteinExistence type="predicted"/>
<feature type="non-terminal residue" evidence="2">
    <location>
        <position position="130"/>
    </location>
</feature>
<name>A0ABN8HVE8_9NEOP</name>
<accession>A0ABN8HVE8</accession>
<gene>
    <name evidence="2" type="ORF">IPOD504_LOCUS3024</name>
</gene>
<feature type="compositionally biased region" description="Basic and acidic residues" evidence="1">
    <location>
        <begin position="10"/>
        <end position="35"/>
    </location>
</feature>
<evidence type="ECO:0000313" key="3">
    <source>
        <dbReference type="Proteomes" id="UP000837857"/>
    </source>
</evidence>
<sequence length="130" mass="14285">MARTSNEIQLRSDEMEHIQTQEAPTARRDDGDESKGMLVAPLTMDGASRGHGTGRAGNCAPRRWLLGTELRRPGIDRELPPSLSDPALPASVRAPLPFYLHQSLPPPPPFAPRQLSCPRYVMTPVPFPPL</sequence>
<evidence type="ECO:0000256" key="1">
    <source>
        <dbReference type="SAM" id="MobiDB-lite"/>
    </source>
</evidence>
<evidence type="ECO:0000313" key="2">
    <source>
        <dbReference type="EMBL" id="CAH2041248.1"/>
    </source>
</evidence>
<protein>
    <submittedName>
        <fullName evidence="2">Uncharacterized protein</fullName>
    </submittedName>
</protein>
<feature type="region of interest" description="Disordered" evidence="1">
    <location>
        <begin position="1"/>
        <end position="60"/>
    </location>
</feature>
<dbReference type="Proteomes" id="UP000837857">
    <property type="component" value="Chromosome 13"/>
</dbReference>
<organism evidence="2 3">
    <name type="scientific">Iphiclides podalirius</name>
    <name type="common">scarce swallowtail</name>
    <dbReference type="NCBI Taxonomy" id="110791"/>
    <lineage>
        <taxon>Eukaryota</taxon>
        <taxon>Metazoa</taxon>
        <taxon>Ecdysozoa</taxon>
        <taxon>Arthropoda</taxon>
        <taxon>Hexapoda</taxon>
        <taxon>Insecta</taxon>
        <taxon>Pterygota</taxon>
        <taxon>Neoptera</taxon>
        <taxon>Endopterygota</taxon>
        <taxon>Lepidoptera</taxon>
        <taxon>Glossata</taxon>
        <taxon>Ditrysia</taxon>
        <taxon>Papilionoidea</taxon>
        <taxon>Papilionidae</taxon>
        <taxon>Papilioninae</taxon>
        <taxon>Iphiclides</taxon>
    </lineage>
</organism>